<evidence type="ECO:0000313" key="2">
    <source>
        <dbReference type="EMBL" id="KAK5991594.1"/>
    </source>
</evidence>
<name>A0ABR0SHV5_9HYPO</name>
<organism evidence="2 3">
    <name type="scientific">Cladobotryum mycophilum</name>
    <dbReference type="NCBI Taxonomy" id="491253"/>
    <lineage>
        <taxon>Eukaryota</taxon>
        <taxon>Fungi</taxon>
        <taxon>Dikarya</taxon>
        <taxon>Ascomycota</taxon>
        <taxon>Pezizomycotina</taxon>
        <taxon>Sordariomycetes</taxon>
        <taxon>Hypocreomycetidae</taxon>
        <taxon>Hypocreales</taxon>
        <taxon>Hypocreaceae</taxon>
        <taxon>Cladobotryum</taxon>
    </lineage>
</organism>
<sequence length="153" mass="16602">MSLAVLMVIMPFSPRHLSTVSECVIKTRANAVQLSAPEPAQSDVDGNDEPSRLLTEADDDSEYNSKDIRVNAGTLEELGVDNDVMDASSRAAIKLNPIAEATQAETSDNETSAFFPTPHTAKHRRTANRSPSPPPESSRRGRKARKVVAESEE</sequence>
<feature type="compositionally biased region" description="Polar residues" evidence="1">
    <location>
        <begin position="103"/>
        <end position="114"/>
    </location>
</feature>
<protein>
    <submittedName>
        <fullName evidence="2">Uncharacterized protein</fullName>
    </submittedName>
</protein>
<reference evidence="2 3" key="1">
    <citation type="submission" date="2024-01" db="EMBL/GenBank/DDBJ databases">
        <title>Complete genome of Cladobotryum mycophilum ATHUM6906.</title>
        <authorList>
            <person name="Christinaki A.C."/>
            <person name="Myridakis A.I."/>
            <person name="Kouvelis V.N."/>
        </authorList>
    </citation>
    <scope>NUCLEOTIDE SEQUENCE [LARGE SCALE GENOMIC DNA]</scope>
    <source>
        <strain evidence="2 3">ATHUM6906</strain>
    </source>
</reference>
<comment type="caution">
    <text evidence="2">The sequence shown here is derived from an EMBL/GenBank/DDBJ whole genome shotgun (WGS) entry which is preliminary data.</text>
</comment>
<evidence type="ECO:0000313" key="3">
    <source>
        <dbReference type="Proteomes" id="UP001338125"/>
    </source>
</evidence>
<dbReference type="EMBL" id="JAVFKD010000014">
    <property type="protein sequence ID" value="KAK5991594.1"/>
    <property type="molecule type" value="Genomic_DNA"/>
</dbReference>
<accession>A0ABR0SHV5</accession>
<dbReference type="Proteomes" id="UP001338125">
    <property type="component" value="Unassembled WGS sequence"/>
</dbReference>
<keyword evidence="3" id="KW-1185">Reference proteome</keyword>
<gene>
    <name evidence="2" type="ORF">PT974_09879</name>
</gene>
<evidence type="ECO:0000256" key="1">
    <source>
        <dbReference type="SAM" id="MobiDB-lite"/>
    </source>
</evidence>
<proteinExistence type="predicted"/>
<feature type="region of interest" description="Disordered" evidence="1">
    <location>
        <begin position="100"/>
        <end position="153"/>
    </location>
</feature>
<feature type="region of interest" description="Disordered" evidence="1">
    <location>
        <begin position="35"/>
        <end position="67"/>
    </location>
</feature>